<reference evidence="2 3" key="1">
    <citation type="submission" date="2016-08" db="EMBL/GenBank/DDBJ databases">
        <title>A Parts List for Fungal Cellulosomes Revealed by Comparative Genomics.</title>
        <authorList>
            <consortium name="DOE Joint Genome Institute"/>
            <person name="Haitjema C.H."/>
            <person name="Gilmore S.P."/>
            <person name="Henske J.K."/>
            <person name="Solomon K.V."/>
            <person name="De Groot R."/>
            <person name="Kuo A."/>
            <person name="Mondo S.J."/>
            <person name="Salamov A.A."/>
            <person name="Labutti K."/>
            <person name="Zhao Z."/>
            <person name="Chiniquy J."/>
            <person name="Barry K."/>
            <person name="Brewer H.M."/>
            <person name="Purvine S.O."/>
            <person name="Wright A.T."/>
            <person name="Boxma B."/>
            <person name="Van Alen T."/>
            <person name="Hackstein J.H."/>
            <person name="Baker S.E."/>
            <person name="Grigoriev I.V."/>
            <person name="O'Malley M.A."/>
        </authorList>
    </citation>
    <scope>NUCLEOTIDE SEQUENCE [LARGE SCALE GENOMIC DNA]</scope>
    <source>
        <strain evidence="2 3">G1</strain>
    </source>
</reference>
<gene>
    <name evidence="2" type="ORF">LY90DRAFT_698881</name>
</gene>
<accession>A0A1Y2EWA2</accession>
<evidence type="ECO:0000313" key="2">
    <source>
        <dbReference type="EMBL" id="ORY75830.1"/>
    </source>
</evidence>
<organism evidence="2 3">
    <name type="scientific">Neocallimastix californiae</name>
    <dbReference type="NCBI Taxonomy" id="1754190"/>
    <lineage>
        <taxon>Eukaryota</taxon>
        <taxon>Fungi</taxon>
        <taxon>Fungi incertae sedis</taxon>
        <taxon>Chytridiomycota</taxon>
        <taxon>Chytridiomycota incertae sedis</taxon>
        <taxon>Neocallimastigomycetes</taxon>
        <taxon>Neocallimastigales</taxon>
        <taxon>Neocallimastigaceae</taxon>
        <taxon>Neocallimastix</taxon>
    </lineage>
</organism>
<dbReference type="AlphaFoldDB" id="A0A1Y2EWA2"/>
<sequence length="173" mass="19230">MPVGKTKLPPISDINSSTSFAATTIIPGTTTIKTSTLNNNTNINNIFPIPGNKRLAPLSIRNANEKIKNLMHHENLKSQENSNLINHIPQPNNHSVLKPISLIDDHPFNNNNNNVINEDDINKKNSLPKNNTNSTPNKLPIIQPQKSNKQNMSDFGKSPLTPINNKKTIQKQH</sequence>
<feature type="compositionally biased region" description="Polar residues" evidence="1">
    <location>
        <begin position="127"/>
        <end position="137"/>
    </location>
</feature>
<keyword evidence="3" id="KW-1185">Reference proteome</keyword>
<proteinExistence type="predicted"/>
<protein>
    <submittedName>
        <fullName evidence="2">Uncharacterized protein</fullName>
    </submittedName>
</protein>
<name>A0A1Y2EWA2_9FUNG</name>
<evidence type="ECO:0000313" key="3">
    <source>
        <dbReference type="Proteomes" id="UP000193920"/>
    </source>
</evidence>
<evidence type="ECO:0000256" key="1">
    <source>
        <dbReference type="SAM" id="MobiDB-lite"/>
    </source>
</evidence>
<feature type="compositionally biased region" description="Polar residues" evidence="1">
    <location>
        <begin position="144"/>
        <end position="153"/>
    </location>
</feature>
<dbReference type="EMBL" id="MCOG01000024">
    <property type="protein sequence ID" value="ORY75830.1"/>
    <property type="molecule type" value="Genomic_DNA"/>
</dbReference>
<dbReference type="Proteomes" id="UP000193920">
    <property type="component" value="Unassembled WGS sequence"/>
</dbReference>
<comment type="caution">
    <text evidence="2">The sequence shown here is derived from an EMBL/GenBank/DDBJ whole genome shotgun (WGS) entry which is preliminary data.</text>
</comment>
<feature type="region of interest" description="Disordered" evidence="1">
    <location>
        <begin position="115"/>
        <end position="173"/>
    </location>
</feature>